<dbReference type="InterPro" id="IPR036909">
    <property type="entry name" value="Cyt_c-like_dom_sf"/>
</dbReference>
<dbReference type="Gene3D" id="1.10.760.10">
    <property type="entry name" value="Cytochrome c-like domain"/>
    <property type="match status" value="1"/>
</dbReference>
<keyword evidence="4" id="KW-0249">Electron transport</keyword>
<keyword evidence="7" id="KW-1133">Transmembrane helix</keyword>
<dbReference type="InterPro" id="IPR012218">
    <property type="entry name" value="Cyt_c_BACSU-c550-type"/>
</dbReference>
<evidence type="ECO:0000256" key="5">
    <source>
        <dbReference type="ARBA" id="ARBA00023004"/>
    </source>
</evidence>
<evidence type="ECO:0000256" key="6">
    <source>
        <dbReference type="PROSITE-ProRule" id="PRU00433"/>
    </source>
</evidence>
<accession>A0ABN0ZT51</accession>
<organism evidence="9 10">
    <name type="scientific">Alkalibacillus silvisoli</name>
    <dbReference type="NCBI Taxonomy" id="392823"/>
    <lineage>
        <taxon>Bacteria</taxon>
        <taxon>Bacillati</taxon>
        <taxon>Bacillota</taxon>
        <taxon>Bacilli</taxon>
        <taxon>Bacillales</taxon>
        <taxon>Bacillaceae</taxon>
        <taxon>Alkalibacillus</taxon>
    </lineage>
</organism>
<protein>
    <submittedName>
        <fullName evidence="9">Cytochrome c-550</fullName>
    </submittedName>
</protein>
<evidence type="ECO:0000256" key="3">
    <source>
        <dbReference type="ARBA" id="ARBA00022723"/>
    </source>
</evidence>
<proteinExistence type="predicted"/>
<evidence type="ECO:0000256" key="2">
    <source>
        <dbReference type="ARBA" id="ARBA00022617"/>
    </source>
</evidence>
<evidence type="ECO:0000259" key="8">
    <source>
        <dbReference type="PROSITE" id="PS51007"/>
    </source>
</evidence>
<keyword evidence="7" id="KW-0472">Membrane</keyword>
<evidence type="ECO:0000313" key="10">
    <source>
        <dbReference type="Proteomes" id="UP001500740"/>
    </source>
</evidence>
<dbReference type="SUPFAM" id="SSF46626">
    <property type="entry name" value="Cytochrome c"/>
    <property type="match status" value="1"/>
</dbReference>
<gene>
    <name evidence="9" type="primary">cccA</name>
    <name evidence="9" type="ORF">GCM10008935_10820</name>
</gene>
<keyword evidence="3 6" id="KW-0479">Metal-binding</keyword>
<name>A0ABN0ZT51_9BACI</name>
<dbReference type="PIRSF" id="PIRSF000025">
    <property type="entry name" value="Cytc_Bsub_c550"/>
    <property type="match status" value="1"/>
</dbReference>
<dbReference type="InterPro" id="IPR051811">
    <property type="entry name" value="Cytochrome_c550/c551-like"/>
</dbReference>
<feature type="transmembrane region" description="Helical" evidence="7">
    <location>
        <begin position="6"/>
        <end position="28"/>
    </location>
</feature>
<dbReference type="PANTHER" id="PTHR37823">
    <property type="entry name" value="CYTOCHROME C-553-LIKE"/>
    <property type="match status" value="1"/>
</dbReference>
<keyword evidence="7" id="KW-0812">Transmembrane</keyword>
<dbReference type="Proteomes" id="UP001500740">
    <property type="component" value="Unassembled WGS sequence"/>
</dbReference>
<evidence type="ECO:0000256" key="4">
    <source>
        <dbReference type="ARBA" id="ARBA00022982"/>
    </source>
</evidence>
<keyword evidence="1" id="KW-0813">Transport</keyword>
<keyword evidence="5 6" id="KW-0408">Iron</keyword>
<dbReference type="PROSITE" id="PS51007">
    <property type="entry name" value="CYTC"/>
    <property type="match status" value="1"/>
</dbReference>
<dbReference type="InterPro" id="IPR009056">
    <property type="entry name" value="Cyt_c-like_dom"/>
</dbReference>
<dbReference type="PANTHER" id="PTHR37823:SF4">
    <property type="entry name" value="MENAQUINOL-CYTOCHROME C REDUCTASE CYTOCHROME B_C SUBUNIT"/>
    <property type="match status" value="1"/>
</dbReference>
<sequence length="118" mass="12720">MSRNPIIPYVTIAILGIVAMIVMGGIGLDQLRHAEDATEETEETAENPEAIYEQNCMSCHGGDLEGASGPELQGAGDRFSIEELEDIIDNGVEGSSIMTGDYATTEEAEILAEWIMEQ</sequence>
<evidence type="ECO:0000256" key="1">
    <source>
        <dbReference type="ARBA" id="ARBA00022448"/>
    </source>
</evidence>
<evidence type="ECO:0000313" key="9">
    <source>
        <dbReference type="EMBL" id="GAA0457648.1"/>
    </source>
</evidence>
<comment type="caution">
    <text evidence="9">The sequence shown here is derived from an EMBL/GenBank/DDBJ whole genome shotgun (WGS) entry which is preliminary data.</text>
</comment>
<keyword evidence="2 6" id="KW-0349">Heme</keyword>
<dbReference type="RefSeq" id="WP_343782300.1">
    <property type="nucleotide sequence ID" value="NZ_BAAACZ010000009.1"/>
</dbReference>
<reference evidence="9 10" key="1">
    <citation type="journal article" date="2019" name="Int. J. Syst. Evol. Microbiol.">
        <title>The Global Catalogue of Microorganisms (GCM) 10K type strain sequencing project: providing services to taxonomists for standard genome sequencing and annotation.</title>
        <authorList>
            <consortium name="The Broad Institute Genomics Platform"/>
            <consortium name="The Broad Institute Genome Sequencing Center for Infectious Disease"/>
            <person name="Wu L."/>
            <person name="Ma J."/>
        </authorList>
    </citation>
    <scope>NUCLEOTIDE SEQUENCE [LARGE SCALE GENOMIC DNA]</scope>
    <source>
        <strain evidence="9 10">JCM 14193</strain>
    </source>
</reference>
<feature type="domain" description="Cytochrome c" evidence="8">
    <location>
        <begin position="43"/>
        <end position="118"/>
    </location>
</feature>
<dbReference type="EMBL" id="BAAACZ010000009">
    <property type="protein sequence ID" value="GAA0457648.1"/>
    <property type="molecule type" value="Genomic_DNA"/>
</dbReference>
<dbReference type="Pfam" id="PF13442">
    <property type="entry name" value="Cytochrome_CBB3"/>
    <property type="match status" value="1"/>
</dbReference>
<keyword evidence="10" id="KW-1185">Reference proteome</keyword>
<evidence type="ECO:0000256" key="7">
    <source>
        <dbReference type="SAM" id="Phobius"/>
    </source>
</evidence>